<comment type="caution">
    <text evidence="1">The sequence shown here is derived from an EMBL/GenBank/DDBJ whole genome shotgun (WGS) entry which is preliminary data.</text>
</comment>
<accession>A0A1S1Q828</accession>
<dbReference type="Proteomes" id="UP000179769">
    <property type="component" value="Unassembled WGS sequence"/>
</dbReference>
<sequence length="90" mass="9691">MGAMTFHPLSGLFQPGEGPSLREDVVDACAFAEHGRWRTTRCGSSDTPYLVEGAAPEGDEPLLCGPHADRWSETPAVLGGMHTIHFLPED</sequence>
<dbReference type="EMBL" id="MAXA01000188">
    <property type="protein sequence ID" value="OHV29749.1"/>
    <property type="molecule type" value="Genomic_DNA"/>
</dbReference>
<protein>
    <submittedName>
        <fullName evidence="1">Uncharacterized protein</fullName>
    </submittedName>
</protein>
<name>A0A1S1Q828_9ACTN</name>
<dbReference type="AlphaFoldDB" id="A0A1S1Q828"/>
<keyword evidence="2" id="KW-1185">Reference proteome</keyword>
<organism evidence="1 2">
    <name type="scientific">Parafrankia soli</name>
    <dbReference type="NCBI Taxonomy" id="2599596"/>
    <lineage>
        <taxon>Bacteria</taxon>
        <taxon>Bacillati</taxon>
        <taxon>Actinomycetota</taxon>
        <taxon>Actinomycetes</taxon>
        <taxon>Frankiales</taxon>
        <taxon>Frankiaceae</taxon>
        <taxon>Parafrankia</taxon>
    </lineage>
</organism>
<evidence type="ECO:0000313" key="2">
    <source>
        <dbReference type="Proteomes" id="UP000179769"/>
    </source>
</evidence>
<gene>
    <name evidence="1" type="ORF">BBK14_34125</name>
</gene>
<evidence type="ECO:0000313" key="1">
    <source>
        <dbReference type="EMBL" id="OHV29749.1"/>
    </source>
</evidence>
<reference evidence="2" key="1">
    <citation type="submission" date="2016-07" db="EMBL/GenBank/DDBJ databases">
        <title>Frankia sp. NRRL B-16219 Genome sequencing.</title>
        <authorList>
            <person name="Ghodhbane-Gtari F."/>
            <person name="Swanson E."/>
            <person name="Gueddou A."/>
            <person name="Louati M."/>
            <person name="Nouioui I."/>
            <person name="Hezbri K."/>
            <person name="Abebe-Akele F."/>
            <person name="Simpson S."/>
            <person name="Morris K."/>
            <person name="Thomas K."/>
            <person name="Gtari M."/>
            <person name="Tisa L.S."/>
        </authorList>
    </citation>
    <scope>NUCLEOTIDE SEQUENCE [LARGE SCALE GENOMIC DNA]</scope>
    <source>
        <strain evidence="2">NRRL B-16219</strain>
    </source>
</reference>
<proteinExistence type="predicted"/>